<evidence type="ECO:0000313" key="3">
    <source>
        <dbReference type="EMBL" id="KAF2502996.1"/>
    </source>
</evidence>
<dbReference type="InterPro" id="IPR002885">
    <property type="entry name" value="PPR_rpt"/>
</dbReference>
<evidence type="ECO:0008006" key="5">
    <source>
        <dbReference type="Google" id="ProtNLM"/>
    </source>
</evidence>
<dbReference type="GO" id="GO:0006396">
    <property type="term" value="P:RNA processing"/>
    <property type="evidence" value="ECO:0007669"/>
    <property type="project" value="TreeGrafter"/>
</dbReference>
<name>A0A6A6RF15_9PEZI</name>
<dbReference type="InterPro" id="IPR011990">
    <property type="entry name" value="TPR-like_helical_dom_sf"/>
</dbReference>
<dbReference type="OrthoDB" id="185373at2759"/>
<keyword evidence="4" id="KW-1185">Reference proteome</keyword>
<dbReference type="Gene3D" id="1.25.40.10">
    <property type="entry name" value="Tetratricopeptide repeat domain"/>
    <property type="match status" value="2"/>
</dbReference>
<dbReference type="PANTHER" id="PTHR47934">
    <property type="entry name" value="PENTATRICOPEPTIDE REPEAT-CONTAINING PROTEIN PET309, MITOCHONDRIAL"/>
    <property type="match status" value="1"/>
</dbReference>
<dbReference type="InterPro" id="IPR051114">
    <property type="entry name" value="Mito_RNA_Proc_CCM1"/>
</dbReference>
<proteinExistence type="predicted"/>
<reference evidence="3" key="1">
    <citation type="journal article" date="2020" name="Stud. Mycol.">
        <title>101 Dothideomycetes genomes: a test case for predicting lifestyles and emergence of pathogens.</title>
        <authorList>
            <person name="Haridas S."/>
            <person name="Albert R."/>
            <person name="Binder M."/>
            <person name="Bloem J."/>
            <person name="Labutti K."/>
            <person name="Salamov A."/>
            <person name="Andreopoulos B."/>
            <person name="Baker S."/>
            <person name="Barry K."/>
            <person name="Bills G."/>
            <person name="Bluhm B."/>
            <person name="Cannon C."/>
            <person name="Castanera R."/>
            <person name="Culley D."/>
            <person name="Daum C."/>
            <person name="Ezra D."/>
            <person name="Gonzalez J."/>
            <person name="Henrissat B."/>
            <person name="Kuo A."/>
            <person name="Liang C."/>
            <person name="Lipzen A."/>
            <person name="Lutzoni F."/>
            <person name="Magnuson J."/>
            <person name="Mondo S."/>
            <person name="Nolan M."/>
            <person name="Ohm R."/>
            <person name="Pangilinan J."/>
            <person name="Park H.-J."/>
            <person name="Ramirez L."/>
            <person name="Alfaro M."/>
            <person name="Sun H."/>
            <person name="Tritt A."/>
            <person name="Yoshinaga Y."/>
            <person name="Zwiers L.-H."/>
            <person name="Turgeon B."/>
            <person name="Goodwin S."/>
            <person name="Spatafora J."/>
            <person name="Crous P."/>
            <person name="Grigoriev I."/>
        </authorList>
    </citation>
    <scope>NUCLEOTIDE SEQUENCE</scope>
    <source>
        <strain evidence="3">CBS 269.34</strain>
    </source>
</reference>
<dbReference type="PANTHER" id="PTHR47934:SF6">
    <property type="entry name" value="MITOCHONDRIAL GROUP I INTRON SPLICING FACTOR CCM1-RELATED"/>
    <property type="match status" value="1"/>
</dbReference>
<evidence type="ECO:0000313" key="4">
    <source>
        <dbReference type="Proteomes" id="UP000799750"/>
    </source>
</evidence>
<feature type="compositionally biased region" description="Basic and acidic residues" evidence="2">
    <location>
        <begin position="32"/>
        <end position="46"/>
    </location>
</feature>
<protein>
    <recommendedName>
        <fullName evidence="5">TPR-like protein</fullName>
    </recommendedName>
</protein>
<gene>
    <name evidence="3" type="ORF">BU16DRAFT_521627</name>
</gene>
<feature type="repeat" description="PPR" evidence="1">
    <location>
        <begin position="725"/>
        <end position="759"/>
    </location>
</feature>
<dbReference type="Pfam" id="PF01535">
    <property type="entry name" value="PPR"/>
    <property type="match status" value="1"/>
</dbReference>
<accession>A0A6A6RF15</accession>
<dbReference type="GO" id="GO:0007005">
    <property type="term" value="P:mitochondrion organization"/>
    <property type="evidence" value="ECO:0007669"/>
    <property type="project" value="TreeGrafter"/>
</dbReference>
<sequence length="1110" mass="126893">MLHSAFWHHAAGDLGLPIWWASAAQSEPTAIAHDRSRERANKDRHGGGNGGQPSIALDFLYPAKTLAFIQHISNLGWDSSQDWRKQHYPASGIRHYSSRSGNVQEFTGLDADATLAEETEELQRLLKNTNALQALEALLQSSNDHLGERVIWRLYELVEEADRTPSLRADLLDYLASSKQHVDTYRLIQVFESLANQDRRASSYRAAITAYLSLNMVGTAVKIHGEAADRVTELNFGSDILLARTIQDNQWDLAFQVRETFASSYERLNYITGEDLEKQYYFLWPRVLAIPELHERAMSLLQYAQQFAHSLAPASERGKSFVLFARGFFPNVIKQVLKSTNPNDKSLLDLFSRLQEVGLSRHEYFELAINAMIHHEKYMTYTNEGKPHLKLYSMFRKAALEKSEEGFLPPSESLIRAMMRHTSKFRSYVDRTGWMVTVDTLVKDFRQFYGIQFPGKHRVLKPPNLGFTMAMYARAGDAEKVHQLFEELCETWGSPNESTGRREHITNGMMWPLLYVHAKRVELHAVVEQFQRMSKEFGLKPDARAWNILLYAYTRADDLDGSLETFEDFLESGNVYDVYSFAPVLDICARRGDVDSIEALFSKARLLHLPIDRLATHRAALVLAHINSENLPAAEDAMESMIQDKENGKLVGQLTIPANYLLTAHAQRQDTNSTMKAYSRYKPNRIPLDSYTYAALMQSLILARQTNAAYKILTTTMPNNNVQGHAFHYALAIAGFLREGQLHRAQDAQRRMLKRNVPPSVSSRMAFLQVNALSELKSYEKEHFMKAKNRLPRLKEVEEEIRKALIESDPSERAIGQPRQGMRQTPLNQMVVDGYFETIVLIYGTHGAYSMCKEMFESADMYRQSNPDAPEAPIGLLTAVMTGHQRAHEHAEVEKCWELARLQAAKLTKLTTGFQDAPVPNASSLRIARNRSHLLVRTTRVYFRDLAARKAAHVNIGKMRILVSTLLNEGYIIDNLTWNEYIQYLARSGYFLDAFTACESYLMPDFAGWRSAAPNYLRDDPHGYLRMDLRKRDTRKHTIMPRYKTLVIMAAALGYIRRQEEMGVEPEPVQKCSIHRLRQVAPTTMWAIETMPVLPDEELQKRYLMSSRTL</sequence>
<evidence type="ECO:0000256" key="2">
    <source>
        <dbReference type="SAM" id="MobiDB-lite"/>
    </source>
</evidence>
<feature type="repeat" description="PPR" evidence="1">
    <location>
        <begin position="542"/>
        <end position="576"/>
    </location>
</feature>
<dbReference type="EMBL" id="MU004181">
    <property type="protein sequence ID" value="KAF2502996.1"/>
    <property type="molecule type" value="Genomic_DNA"/>
</dbReference>
<dbReference type="AlphaFoldDB" id="A0A6A6RF15"/>
<dbReference type="Proteomes" id="UP000799750">
    <property type="component" value="Unassembled WGS sequence"/>
</dbReference>
<dbReference type="PROSITE" id="PS51375">
    <property type="entry name" value="PPR"/>
    <property type="match status" value="2"/>
</dbReference>
<organism evidence="3 4">
    <name type="scientific">Lophium mytilinum</name>
    <dbReference type="NCBI Taxonomy" id="390894"/>
    <lineage>
        <taxon>Eukaryota</taxon>
        <taxon>Fungi</taxon>
        <taxon>Dikarya</taxon>
        <taxon>Ascomycota</taxon>
        <taxon>Pezizomycotina</taxon>
        <taxon>Dothideomycetes</taxon>
        <taxon>Pleosporomycetidae</taxon>
        <taxon>Mytilinidiales</taxon>
        <taxon>Mytilinidiaceae</taxon>
        <taxon>Lophium</taxon>
    </lineage>
</organism>
<dbReference type="GO" id="GO:0005739">
    <property type="term" value="C:mitochondrion"/>
    <property type="evidence" value="ECO:0007669"/>
    <property type="project" value="TreeGrafter"/>
</dbReference>
<feature type="region of interest" description="Disordered" evidence="2">
    <location>
        <begin position="30"/>
        <end position="51"/>
    </location>
</feature>
<evidence type="ECO:0000256" key="1">
    <source>
        <dbReference type="PROSITE-ProRule" id="PRU00708"/>
    </source>
</evidence>
<dbReference type="GO" id="GO:0003729">
    <property type="term" value="F:mRNA binding"/>
    <property type="evidence" value="ECO:0007669"/>
    <property type="project" value="TreeGrafter"/>
</dbReference>